<accession>A0A5C3QVX3</accession>
<feature type="compositionally biased region" description="Polar residues" evidence="1">
    <location>
        <begin position="113"/>
        <end position="127"/>
    </location>
</feature>
<feature type="compositionally biased region" description="Basic residues" evidence="1">
    <location>
        <begin position="249"/>
        <end position="259"/>
    </location>
</feature>
<feature type="compositionally biased region" description="Low complexity" evidence="1">
    <location>
        <begin position="272"/>
        <end position="283"/>
    </location>
</feature>
<keyword evidence="3" id="KW-1185">Reference proteome</keyword>
<proteinExistence type="predicted"/>
<sequence>MPKATQTYHQSGYKQDSLDQYNVTPSENQVRRKKKSSSKHPRCATDKNAPYPNRFCRGIRSDGSPCFSLEGCPHLHHESTNPNERVASGGVKLGLSHPVSHWNNPRLRDQEQYSDNTPSSSRPSPYSVTHHIDQAYALPEDYSLDSRRHRSDRESARSQEPTTDRTRGLSRSPPTERRKSGRRDVSPVPQPPRSRERSSRDKSSKDRGRSSSKYAYEPEYSSKHKPRSPSRARPRSPSKYRSRDARPRSPSKHRSRNNRPRSQSPSKHRSSSSKQKSSSSSSSTCKACGQEVPPEKRSSSFSDRRSGRRSSDLEKERSNDRSYETTTPRGSANGSTEPGVLSRFMSAFRPRRVRATNQH</sequence>
<feature type="compositionally biased region" description="Polar residues" evidence="1">
    <location>
        <begin position="1"/>
        <end position="28"/>
    </location>
</feature>
<feature type="compositionally biased region" description="Polar residues" evidence="1">
    <location>
        <begin position="324"/>
        <end position="336"/>
    </location>
</feature>
<evidence type="ECO:0000256" key="1">
    <source>
        <dbReference type="SAM" id="MobiDB-lite"/>
    </source>
</evidence>
<dbReference type="EMBL" id="ML178822">
    <property type="protein sequence ID" value="TFL02484.1"/>
    <property type="molecule type" value="Genomic_DNA"/>
</dbReference>
<dbReference type="Proteomes" id="UP000305067">
    <property type="component" value="Unassembled WGS sequence"/>
</dbReference>
<dbReference type="STRING" id="1884261.A0A5C3QVX3"/>
<organism evidence="2 3">
    <name type="scientific">Pterulicium gracile</name>
    <dbReference type="NCBI Taxonomy" id="1884261"/>
    <lineage>
        <taxon>Eukaryota</taxon>
        <taxon>Fungi</taxon>
        <taxon>Dikarya</taxon>
        <taxon>Basidiomycota</taxon>
        <taxon>Agaricomycotina</taxon>
        <taxon>Agaricomycetes</taxon>
        <taxon>Agaricomycetidae</taxon>
        <taxon>Agaricales</taxon>
        <taxon>Pleurotineae</taxon>
        <taxon>Pterulaceae</taxon>
        <taxon>Pterulicium</taxon>
    </lineage>
</organism>
<feature type="compositionally biased region" description="Basic residues" evidence="1">
    <location>
        <begin position="223"/>
        <end position="240"/>
    </location>
</feature>
<name>A0A5C3QVX3_9AGAR</name>
<gene>
    <name evidence="2" type="ORF">BDV98DRAFT_429609</name>
</gene>
<feature type="compositionally biased region" description="Basic and acidic residues" evidence="1">
    <location>
        <begin position="193"/>
        <end position="209"/>
    </location>
</feature>
<feature type="compositionally biased region" description="Basic and acidic residues" evidence="1">
    <location>
        <begin position="174"/>
        <end position="185"/>
    </location>
</feature>
<protein>
    <submittedName>
        <fullName evidence="2">Uncharacterized protein</fullName>
    </submittedName>
</protein>
<reference evidence="2 3" key="1">
    <citation type="journal article" date="2019" name="Nat. Ecol. Evol.">
        <title>Megaphylogeny resolves global patterns of mushroom evolution.</title>
        <authorList>
            <person name="Varga T."/>
            <person name="Krizsan K."/>
            <person name="Foldi C."/>
            <person name="Dima B."/>
            <person name="Sanchez-Garcia M."/>
            <person name="Sanchez-Ramirez S."/>
            <person name="Szollosi G.J."/>
            <person name="Szarkandi J.G."/>
            <person name="Papp V."/>
            <person name="Albert L."/>
            <person name="Andreopoulos W."/>
            <person name="Angelini C."/>
            <person name="Antonin V."/>
            <person name="Barry K.W."/>
            <person name="Bougher N.L."/>
            <person name="Buchanan P."/>
            <person name="Buyck B."/>
            <person name="Bense V."/>
            <person name="Catcheside P."/>
            <person name="Chovatia M."/>
            <person name="Cooper J."/>
            <person name="Damon W."/>
            <person name="Desjardin D."/>
            <person name="Finy P."/>
            <person name="Geml J."/>
            <person name="Haridas S."/>
            <person name="Hughes K."/>
            <person name="Justo A."/>
            <person name="Karasinski D."/>
            <person name="Kautmanova I."/>
            <person name="Kiss B."/>
            <person name="Kocsube S."/>
            <person name="Kotiranta H."/>
            <person name="LaButti K.M."/>
            <person name="Lechner B.E."/>
            <person name="Liimatainen K."/>
            <person name="Lipzen A."/>
            <person name="Lukacs Z."/>
            <person name="Mihaltcheva S."/>
            <person name="Morgado L.N."/>
            <person name="Niskanen T."/>
            <person name="Noordeloos M.E."/>
            <person name="Ohm R.A."/>
            <person name="Ortiz-Santana B."/>
            <person name="Ovrebo C."/>
            <person name="Racz N."/>
            <person name="Riley R."/>
            <person name="Savchenko A."/>
            <person name="Shiryaev A."/>
            <person name="Soop K."/>
            <person name="Spirin V."/>
            <person name="Szebenyi C."/>
            <person name="Tomsovsky M."/>
            <person name="Tulloss R.E."/>
            <person name="Uehling J."/>
            <person name="Grigoriev I.V."/>
            <person name="Vagvolgyi C."/>
            <person name="Papp T."/>
            <person name="Martin F.M."/>
            <person name="Miettinen O."/>
            <person name="Hibbett D.S."/>
            <person name="Nagy L.G."/>
        </authorList>
    </citation>
    <scope>NUCLEOTIDE SEQUENCE [LARGE SCALE GENOMIC DNA]</scope>
    <source>
        <strain evidence="2 3">CBS 309.79</strain>
    </source>
</reference>
<feature type="region of interest" description="Disordered" evidence="1">
    <location>
        <begin position="71"/>
        <end position="359"/>
    </location>
</feature>
<feature type="compositionally biased region" description="Basic residues" evidence="1">
    <location>
        <begin position="31"/>
        <end position="42"/>
    </location>
</feature>
<evidence type="ECO:0000313" key="2">
    <source>
        <dbReference type="EMBL" id="TFL02484.1"/>
    </source>
</evidence>
<feature type="compositionally biased region" description="Basic and acidic residues" evidence="1">
    <location>
        <begin position="151"/>
        <end position="167"/>
    </location>
</feature>
<feature type="compositionally biased region" description="Basic residues" evidence="1">
    <location>
        <begin position="349"/>
        <end position="359"/>
    </location>
</feature>
<feature type="compositionally biased region" description="Basic and acidic residues" evidence="1">
    <location>
        <begin position="293"/>
        <end position="323"/>
    </location>
</feature>
<dbReference type="AlphaFoldDB" id="A0A5C3QVX3"/>
<evidence type="ECO:0000313" key="3">
    <source>
        <dbReference type="Proteomes" id="UP000305067"/>
    </source>
</evidence>
<feature type="region of interest" description="Disordered" evidence="1">
    <location>
        <begin position="1"/>
        <end position="55"/>
    </location>
</feature>